<reference evidence="1" key="1">
    <citation type="submission" date="2022-08" db="UniProtKB">
        <authorList>
            <consortium name="EnsemblMetazoa"/>
        </authorList>
    </citation>
    <scope>IDENTIFICATION</scope>
    <source>
        <strain evidence="1">Dongola</strain>
    </source>
</reference>
<dbReference type="PANTHER" id="PTHR12336:SF0">
    <property type="entry name" value="ADULT CUTICLE PROTEIN 1-RELATED"/>
    <property type="match status" value="1"/>
</dbReference>
<accession>A0A2C9GSF3</accession>
<dbReference type="PANTHER" id="PTHR12336">
    <property type="entry name" value="ADULT CUTICLE PROTEIN 1-RELATED"/>
    <property type="match status" value="1"/>
</dbReference>
<dbReference type="VEuPathDB" id="VectorBase:AARA21_009933"/>
<evidence type="ECO:0000313" key="2">
    <source>
        <dbReference type="Proteomes" id="UP000075840"/>
    </source>
</evidence>
<dbReference type="EMBL" id="APCN01000757">
    <property type="status" value="NOT_ANNOTATED_CDS"/>
    <property type="molecule type" value="Genomic_DNA"/>
</dbReference>
<keyword evidence="2" id="KW-1185">Reference proteome</keyword>
<dbReference type="Pfam" id="PF15955">
    <property type="entry name" value="Cuticle_4"/>
    <property type="match status" value="1"/>
</dbReference>
<proteinExistence type="predicted"/>
<dbReference type="EnsemblMetazoa" id="AARA017504-RA">
    <property type="protein sequence ID" value="AARA017504-PA"/>
    <property type="gene ID" value="AARA017504"/>
</dbReference>
<protein>
    <submittedName>
        <fullName evidence="1">Uncharacterized protein</fullName>
    </submittedName>
</protein>
<name>A0A2C9GSF3_ANOAR</name>
<sequence length="204" mass="21005">MKCIAAVVMVALAVVAECGLIPAPVVYSAPQTTVVQQNVAPKYVVSAPLAYAAPAYSYAAPAYSYAAPAYSYAAPSYSYAAQTVSHAVPAVSYARVASVAPVAYSAPSFYADSDVVEAAPVAVAPAATVVAQPAVAVVAQKEARYVAANRGAVHEAPLAGHVVNQQSQNLEAAPRMKVINEATVIYKTNEHGTVVNSYDLTTCP</sequence>
<evidence type="ECO:0000313" key="1">
    <source>
        <dbReference type="EnsemblMetazoa" id="AARA017504-PA"/>
    </source>
</evidence>
<organism evidence="1 2">
    <name type="scientific">Anopheles arabiensis</name>
    <name type="common">Mosquito</name>
    <dbReference type="NCBI Taxonomy" id="7173"/>
    <lineage>
        <taxon>Eukaryota</taxon>
        <taxon>Metazoa</taxon>
        <taxon>Ecdysozoa</taxon>
        <taxon>Arthropoda</taxon>
        <taxon>Hexapoda</taxon>
        <taxon>Insecta</taxon>
        <taxon>Pterygota</taxon>
        <taxon>Neoptera</taxon>
        <taxon>Endopterygota</taxon>
        <taxon>Diptera</taxon>
        <taxon>Nematocera</taxon>
        <taxon>Culicoidea</taxon>
        <taxon>Culicidae</taxon>
        <taxon>Anophelinae</taxon>
        <taxon>Anopheles</taxon>
    </lineage>
</organism>
<dbReference type="InterPro" id="IPR031874">
    <property type="entry name" value="Cuticle_Acp1"/>
</dbReference>
<dbReference type="Proteomes" id="UP000075840">
    <property type="component" value="Unassembled WGS sequence"/>
</dbReference>
<dbReference type="VEuPathDB" id="VectorBase:AARA017504"/>
<dbReference type="AlphaFoldDB" id="A0A2C9GSF3"/>